<evidence type="ECO:0000313" key="9">
    <source>
        <dbReference type="EMBL" id="MFC3613208.1"/>
    </source>
</evidence>
<comment type="subcellular location">
    <subcellularLocation>
        <location evidence="1">Membrane</location>
    </subcellularLocation>
    <subcellularLocation>
        <location evidence="2">Secreted</location>
    </subcellularLocation>
</comment>
<dbReference type="InterPro" id="IPR003995">
    <property type="entry name" value="RTX_toxin_determinant-A"/>
</dbReference>
<keyword evidence="3" id="KW-0964">Secreted</keyword>
<dbReference type="InterPro" id="IPR018511">
    <property type="entry name" value="Hemolysin-typ_Ca-bd_CS"/>
</dbReference>
<dbReference type="PROSITE" id="PS00330">
    <property type="entry name" value="HEMOLYSIN_CALCIUM"/>
    <property type="match status" value="8"/>
</dbReference>
<name>A0ABV7TGI1_9RHOB</name>
<accession>A0ABV7TGI1</accession>
<dbReference type="Pfam" id="PF00353">
    <property type="entry name" value="HemolysinCabind"/>
    <property type="match status" value="4"/>
</dbReference>
<reference evidence="10" key="1">
    <citation type="journal article" date="2019" name="Int. J. Syst. Evol. Microbiol.">
        <title>The Global Catalogue of Microorganisms (GCM) 10K type strain sequencing project: providing services to taxonomists for standard genome sequencing and annotation.</title>
        <authorList>
            <consortium name="The Broad Institute Genomics Platform"/>
            <consortium name="The Broad Institute Genome Sequencing Center for Infectious Disease"/>
            <person name="Wu L."/>
            <person name="Ma J."/>
        </authorList>
    </citation>
    <scope>NUCLEOTIDE SEQUENCE [LARGE SCALE GENOMIC DNA]</scope>
    <source>
        <strain evidence="10">KCTC 42911</strain>
    </source>
</reference>
<evidence type="ECO:0000256" key="2">
    <source>
        <dbReference type="ARBA" id="ARBA00004613"/>
    </source>
</evidence>
<dbReference type="InterPro" id="IPR011049">
    <property type="entry name" value="Serralysin-like_metalloprot_C"/>
</dbReference>
<keyword evidence="4" id="KW-0800">Toxin</keyword>
<keyword evidence="6" id="KW-0843">Virulence</keyword>
<organism evidence="9 10">
    <name type="scientific">Lutimaribacter marinistellae</name>
    <dbReference type="NCBI Taxonomy" id="1820329"/>
    <lineage>
        <taxon>Bacteria</taxon>
        <taxon>Pseudomonadati</taxon>
        <taxon>Pseudomonadota</taxon>
        <taxon>Alphaproteobacteria</taxon>
        <taxon>Rhodobacterales</taxon>
        <taxon>Roseobacteraceae</taxon>
        <taxon>Lutimaribacter</taxon>
    </lineage>
</organism>
<evidence type="ECO:0000256" key="5">
    <source>
        <dbReference type="ARBA" id="ARBA00022737"/>
    </source>
</evidence>
<evidence type="ECO:0000313" key="10">
    <source>
        <dbReference type="Proteomes" id="UP001595629"/>
    </source>
</evidence>
<dbReference type="EMBL" id="JBHRXI010000004">
    <property type="protein sequence ID" value="MFC3613208.1"/>
    <property type="molecule type" value="Genomic_DNA"/>
</dbReference>
<keyword evidence="7" id="KW-0472">Membrane</keyword>
<dbReference type="PRINTS" id="PR00313">
    <property type="entry name" value="CABNDNGRPT"/>
</dbReference>
<keyword evidence="10" id="KW-1185">Reference proteome</keyword>
<sequence>MNFSTISDNTLLPFGNTQIPVGDDNIQGFSIAEIFEDGFRFGTGTFNGFWVGTNGGVAFARDSGYSYYNSPSIFPWNGDLDTQGSPLDSTGVFFDLNAERDSVVVTWQDVGYYSRNFANPATFQLELIDIGGGNAEIVFRYEDTESSGSIRDAGMILPGGESLYFGGNEVIDVPFSELDETPGNTGVVGVWQFQIIDGSIAVNSPIEGTDAPDLLTGNGFADTISGGAGNDTIDGDSGNDRLTGGNGDDFIDGGSGSDSLAGGAGDDSIQGGSGVDTIKGGDGNDTIDGGELPDSIEGGEGDDLIVDIVGGFYSSVGDTINGNDGNDTIFGGSGEDVLGGQSGDDMIRGGDGHDWIGGGSGNDVLSGGLGNDRFWGGTGDDFIYGDAGRNEATGGAGADTFLLTPTGTLTIRDFNATEGDRVIVNADDWDRGDFYLQRVVGADGESDDDRAVILHRFDHETSYRTVAEIYIGDGADMLQLNFPHDAGEAIAPILWDLS</sequence>
<comment type="caution">
    <text evidence="9">The sequence shown here is derived from an EMBL/GenBank/DDBJ whole genome shotgun (WGS) entry which is preliminary data.</text>
</comment>
<evidence type="ECO:0000256" key="7">
    <source>
        <dbReference type="ARBA" id="ARBA00023136"/>
    </source>
</evidence>
<protein>
    <submittedName>
        <fullName evidence="9">Calcium-binding protein</fullName>
    </submittedName>
</protein>
<evidence type="ECO:0000256" key="6">
    <source>
        <dbReference type="ARBA" id="ARBA00023026"/>
    </source>
</evidence>
<keyword evidence="5" id="KW-0677">Repeat</keyword>
<dbReference type="RefSeq" id="WP_386734381.1">
    <property type="nucleotide sequence ID" value="NZ_JBHRXI010000004.1"/>
</dbReference>
<evidence type="ECO:0000256" key="1">
    <source>
        <dbReference type="ARBA" id="ARBA00004370"/>
    </source>
</evidence>
<dbReference type="SUPFAM" id="SSF51120">
    <property type="entry name" value="beta-Roll"/>
    <property type="match status" value="2"/>
</dbReference>
<evidence type="ECO:0000256" key="3">
    <source>
        <dbReference type="ARBA" id="ARBA00022525"/>
    </source>
</evidence>
<proteinExistence type="predicted"/>
<evidence type="ECO:0000256" key="4">
    <source>
        <dbReference type="ARBA" id="ARBA00022656"/>
    </source>
</evidence>
<dbReference type="PANTHER" id="PTHR38340:SF1">
    <property type="entry name" value="S-LAYER PROTEIN"/>
    <property type="match status" value="1"/>
</dbReference>
<dbReference type="Proteomes" id="UP001595629">
    <property type="component" value="Unassembled WGS sequence"/>
</dbReference>
<dbReference type="InterPro" id="IPR001343">
    <property type="entry name" value="Hemolysn_Ca-bd"/>
</dbReference>
<dbReference type="InterPro" id="IPR050557">
    <property type="entry name" value="RTX_toxin/Mannuronan_C5-epim"/>
</dbReference>
<dbReference type="PANTHER" id="PTHR38340">
    <property type="entry name" value="S-LAYER PROTEIN"/>
    <property type="match status" value="1"/>
</dbReference>
<dbReference type="Gene3D" id="2.150.10.10">
    <property type="entry name" value="Serralysin-like metalloprotease, C-terminal"/>
    <property type="match status" value="3"/>
</dbReference>
<evidence type="ECO:0000256" key="8">
    <source>
        <dbReference type="SAM" id="MobiDB-lite"/>
    </source>
</evidence>
<feature type="region of interest" description="Disordered" evidence="8">
    <location>
        <begin position="227"/>
        <end position="299"/>
    </location>
</feature>
<dbReference type="PRINTS" id="PR01488">
    <property type="entry name" value="RTXTOXINA"/>
</dbReference>
<gene>
    <name evidence="9" type="ORF">ACFORG_05495</name>
</gene>